<organism evidence="1 2">
    <name type="scientific">Camellia lanceoleosa</name>
    <dbReference type="NCBI Taxonomy" id="1840588"/>
    <lineage>
        <taxon>Eukaryota</taxon>
        <taxon>Viridiplantae</taxon>
        <taxon>Streptophyta</taxon>
        <taxon>Embryophyta</taxon>
        <taxon>Tracheophyta</taxon>
        <taxon>Spermatophyta</taxon>
        <taxon>Magnoliopsida</taxon>
        <taxon>eudicotyledons</taxon>
        <taxon>Gunneridae</taxon>
        <taxon>Pentapetalae</taxon>
        <taxon>asterids</taxon>
        <taxon>Ericales</taxon>
        <taxon>Theaceae</taxon>
        <taxon>Camellia</taxon>
    </lineage>
</organism>
<sequence>MNHSAVAGDRREAVEVTKDRNGIDQVVLRNPRGASAQVSLHGGQVLSWKTDRGEELLFTSSKAIFKPPTAVRGGIPICFPQFGNRGSLEQHGFARNKIWVIDDNAPPLHANDSDGKTYADLLFKLSQEDLKVWPHSFEFRLRVSLTADGYLTMISRIRNINCKPFSFSFAYHTYFSVSDISEVRVEGLETLDYLDNLYQRERFTEQGDALTFESEVDRVYLSSSDVIAVYDHEKKRTFVIRKDGLPDVVVWNPWEKKSKSMVDFGMRSTNKCFVLMGQQLRNQSHKQALLDFLENFPHLRYINWNEYSSVCEHWTGVTCSDDGSRVIAVRLPGVGFHGHFPVNTLGRLSELQILSLRSNGITGSFPSDLYNLKKLSFLYLQYNNFSGSLPFNFSVWNNLTIVNLSHNSFNGSVPNSISNLTHLTALNLANNSLSGEIPNLYLPNLVQLNLSNNNLTGIVPKSLQKFPTGVFYGNNVSFYNNSTPSGSPVPSSSSQENPKPKNVGKLSETALLGIIVAGCVVGLIGFVVLLLVCCLRRRGEDVFSGKLEKGGMSPEKAISRSQDASNRLFFFEGCNYAFDLEDLLRASAEVLGKGTFGIAYKAILEDANMVVVKRLKEVGVGKREFEQQMQLVGSVKHENVIELRAYYYSKDEKLLVYDYCSQGSVAAMLHGRSGEDRIPLDWETRLRIAIGAAKGITRIHAENGGKLVHGNIKSSNIFLNSQKYGCSSSLASPVHTTCGDEVIHLVRWVHSVVREEWTAEVFDLELLRYPDIEEEMVEMLQIAMACVVRMPDQRPKMVDVVKMIENVQQTDNYVNQLSSEAKSENSMPPELVSVLESSSSPN</sequence>
<keyword evidence="1" id="KW-0418">Kinase</keyword>
<keyword evidence="1" id="KW-0808">Transferase</keyword>
<dbReference type="EMBL" id="CM045769">
    <property type="protein sequence ID" value="KAI7995106.1"/>
    <property type="molecule type" value="Genomic_DNA"/>
</dbReference>
<name>A0ACC0G626_9ERIC</name>
<keyword evidence="1" id="KW-0675">Receptor</keyword>
<keyword evidence="2" id="KW-1185">Reference proteome</keyword>
<dbReference type="Proteomes" id="UP001060215">
    <property type="component" value="Chromosome 12"/>
</dbReference>
<reference evidence="1 2" key="1">
    <citation type="journal article" date="2022" name="Plant J.">
        <title>Chromosome-level genome of Camellia lanceoleosa provides a valuable resource for understanding genome evolution and self-incompatibility.</title>
        <authorList>
            <person name="Gong W."/>
            <person name="Xiao S."/>
            <person name="Wang L."/>
            <person name="Liao Z."/>
            <person name="Chang Y."/>
            <person name="Mo W."/>
            <person name="Hu G."/>
            <person name="Li W."/>
            <person name="Zhao G."/>
            <person name="Zhu H."/>
            <person name="Hu X."/>
            <person name="Ji K."/>
            <person name="Xiang X."/>
            <person name="Song Q."/>
            <person name="Yuan D."/>
            <person name="Jin S."/>
            <person name="Zhang L."/>
        </authorList>
    </citation>
    <scope>NUCLEOTIDE SEQUENCE [LARGE SCALE GENOMIC DNA]</scope>
    <source>
        <strain evidence="1">SQ_2022a</strain>
    </source>
</reference>
<proteinExistence type="predicted"/>
<evidence type="ECO:0000313" key="1">
    <source>
        <dbReference type="EMBL" id="KAI7995106.1"/>
    </source>
</evidence>
<gene>
    <name evidence="1" type="ORF">LOK49_LG11G02757</name>
</gene>
<accession>A0ACC0G626</accession>
<evidence type="ECO:0000313" key="2">
    <source>
        <dbReference type="Proteomes" id="UP001060215"/>
    </source>
</evidence>
<protein>
    <submittedName>
        <fullName evidence="1">Inactive receptor kinase</fullName>
    </submittedName>
</protein>
<comment type="caution">
    <text evidence="1">The sequence shown here is derived from an EMBL/GenBank/DDBJ whole genome shotgun (WGS) entry which is preliminary data.</text>
</comment>